<reference evidence="7" key="1">
    <citation type="submission" date="2021-01" db="EMBL/GenBank/DDBJ databases">
        <title>Whole genome shotgun sequence of Actinocatenispora rupis NBRC 107355.</title>
        <authorList>
            <person name="Komaki H."/>
            <person name="Tamura T."/>
        </authorList>
    </citation>
    <scope>NUCLEOTIDE SEQUENCE</scope>
    <source>
        <strain evidence="7">NBRC 107355</strain>
    </source>
</reference>
<dbReference type="Gene3D" id="3.90.1150.10">
    <property type="entry name" value="Aspartate Aminotransferase, domain 1"/>
    <property type="match status" value="1"/>
</dbReference>
<dbReference type="InterPro" id="IPR036388">
    <property type="entry name" value="WH-like_DNA-bd_sf"/>
</dbReference>
<dbReference type="CDD" id="cd07377">
    <property type="entry name" value="WHTH_GntR"/>
    <property type="match status" value="1"/>
</dbReference>
<dbReference type="InterPro" id="IPR036390">
    <property type="entry name" value="WH_DNA-bd_sf"/>
</dbReference>
<dbReference type="SMART" id="SM00345">
    <property type="entry name" value="HTH_GNTR"/>
    <property type="match status" value="1"/>
</dbReference>
<dbReference type="PRINTS" id="PR00035">
    <property type="entry name" value="HTHGNTR"/>
</dbReference>
<keyword evidence="3" id="KW-0805">Transcription regulation</keyword>
<sequence>MEPVQRLSAVTFARKLGDWRRAGRVAGGSDYTALAAAVRGLIRDGRLGLSVRLPAERVLADELGASRTTVSAAYRLLREQGYLRSRRGAGSDTALPEGHRMSTTGMWAPDDDVLLDLSCAAPPAPAELGAAARCAAEDLPRYASAHGYHPSGVPALRAAVADLYTRRGVPTSPAEILVTSGAQQAFDLALRLLVAPGERILVESPSYPNALAALGHARARVETLGVGPDGWDTEPVLRTLAAGRFRLGYLIPDFQNPTGLLMPYETRASLAAAAYAGGTTLVADETFTDIWLDGEPAPPMAAADRHRRVVTVGGMSKSYWGGLRVGWLRAAPALVQRLAAVRAAVDMGGAVLDQLVTLNLLAKADTILPARRAMLRAQRDALVAALREHLPEWRFAVPAGGISLWVELDAPVASALARAAEAYGVRLAPGPRFGAEGTFERFVRLPYARSADELTEAVRRIAAARADLDAVPTGRLVPPAVVA</sequence>
<gene>
    <name evidence="7" type="ORF">Aru02nite_02120</name>
</gene>
<dbReference type="InterPro" id="IPR015422">
    <property type="entry name" value="PyrdxlP-dep_Trfase_small"/>
</dbReference>
<evidence type="ECO:0000256" key="2">
    <source>
        <dbReference type="ARBA" id="ARBA00022898"/>
    </source>
</evidence>
<dbReference type="InterPro" id="IPR015424">
    <property type="entry name" value="PyrdxlP-dep_Trfase"/>
</dbReference>
<dbReference type="Gene3D" id="3.40.640.10">
    <property type="entry name" value="Type I PLP-dependent aspartate aminotransferase-like (Major domain)"/>
    <property type="match status" value="1"/>
</dbReference>
<protein>
    <submittedName>
        <fullName evidence="7">GntR family transcriptional regulator</fullName>
    </submittedName>
</protein>
<dbReference type="SUPFAM" id="SSF46785">
    <property type="entry name" value="Winged helix' DNA-binding domain"/>
    <property type="match status" value="1"/>
</dbReference>
<dbReference type="InterPro" id="IPR015421">
    <property type="entry name" value="PyrdxlP-dep_Trfase_major"/>
</dbReference>
<dbReference type="GO" id="GO:0003700">
    <property type="term" value="F:DNA-binding transcription factor activity"/>
    <property type="evidence" value="ECO:0007669"/>
    <property type="project" value="InterPro"/>
</dbReference>
<evidence type="ECO:0000259" key="6">
    <source>
        <dbReference type="PROSITE" id="PS50949"/>
    </source>
</evidence>
<dbReference type="InterPro" id="IPR004839">
    <property type="entry name" value="Aminotransferase_I/II_large"/>
</dbReference>
<dbReference type="Pfam" id="PF00392">
    <property type="entry name" value="GntR"/>
    <property type="match status" value="1"/>
</dbReference>
<dbReference type="Gene3D" id="1.10.10.10">
    <property type="entry name" value="Winged helix-like DNA-binding domain superfamily/Winged helix DNA-binding domain"/>
    <property type="match status" value="1"/>
</dbReference>
<comment type="similarity">
    <text evidence="1">In the C-terminal section; belongs to the class-I pyridoxal-phosphate-dependent aminotransferase family.</text>
</comment>
<feature type="domain" description="HTH gntR-type" evidence="6">
    <location>
        <begin position="28"/>
        <end position="96"/>
    </location>
</feature>
<keyword evidence="2" id="KW-0663">Pyridoxal phosphate</keyword>
<dbReference type="InterPro" id="IPR000524">
    <property type="entry name" value="Tscrpt_reg_HTH_GntR"/>
</dbReference>
<dbReference type="RefSeq" id="WP_203654107.1">
    <property type="nucleotide sequence ID" value="NZ_BAAAZM010000016.1"/>
</dbReference>
<proteinExistence type="inferred from homology"/>
<keyword evidence="4" id="KW-0238">DNA-binding</keyword>
<dbReference type="AlphaFoldDB" id="A0A8J3IV36"/>
<evidence type="ECO:0000256" key="5">
    <source>
        <dbReference type="ARBA" id="ARBA00023163"/>
    </source>
</evidence>
<dbReference type="PROSITE" id="PS50949">
    <property type="entry name" value="HTH_GNTR"/>
    <property type="match status" value="1"/>
</dbReference>
<dbReference type="GO" id="GO:0003677">
    <property type="term" value="F:DNA binding"/>
    <property type="evidence" value="ECO:0007669"/>
    <property type="project" value="UniProtKB-KW"/>
</dbReference>
<evidence type="ECO:0000256" key="4">
    <source>
        <dbReference type="ARBA" id="ARBA00023125"/>
    </source>
</evidence>
<dbReference type="SUPFAM" id="SSF53383">
    <property type="entry name" value="PLP-dependent transferases"/>
    <property type="match status" value="1"/>
</dbReference>
<evidence type="ECO:0000256" key="3">
    <source>
        <dbReference type="ARBA" id="ARBA00023015"/>
    </source>
</evidence>
<name>A0A8J3IV36_9ACTN</name>
<comment type="caution">
    <text evidence="7">The sequence shown here is derived from an EMBL/GenBank/DDBJ whole genome shotgun (WGS) entry which is preliminary data.</text>
</comment>
<keyword evidence="5" id="KW-0804">Transcription</keyword>
<dbReference type="GO" id="GO:0030170">
    <property type="term" value="F:pyridoxal phosphate binding"/>
    <property type="evidence" value="ECO:0007669"/>
    <property type="project" value="InterPro"/>
</dbReference>
<dbReference type="InterPro" id="IPR051446">
    <property type="entry name" value="HTH_trans_reg/aminotransferase"/>
</dbReference>
<organism evidence="7 8">
    <name type="scientific">Actinocatenispora rupis</name>
    <dbReference type="NCBI Taxonomy" id="519421"/>
    <lineage>
        <taxon>Bacteria</taxon>
        <taxon>Bacillati</taxon>
        <taxon>Actinomycetota</taxon>
        <taxon>Actinomycetes</taxon>
        <taxon>Micromonosporales</taxon>
        <taxon>Micromonosporaceae</taxon>
        <taxon>Actinocatenispora</taxon>
    </lineage>
</organism>
<accession>A0A8J3IV36</accession>
<evidence type="ECO:0000313" key="8">
    <source>
        <dbReference type="Proteomes" id="UP000612808"/>
    </source>
</evidence>
<dbReference type="PANTHER" id="PTHR46577">
    <property type="entry name" value="HTH-TYPE TRANSCRIPTIONAL REGULATORY PROTEIN GABR"/>
    <property type="match status" value="1"/>
</dbReference>
<dbReference type="EMBL" id="BOMB01000001">
    <property type="protein sequence ID" value="GID09323.1"/>
    <property type="molecule type" value="Genomic_DNA"/>
</dbReference>
<evidence type="ECO:0000313" key="7">
    <source>
        <dbReference type="EMBL" id="GID09323.1"/>
    </source>
</evidence>
<dbReference type="CDD" id="cd00609">
    <property type="entry name" value="AAT_like"/>
    <property type="match status" value="1"/>
</dbReference>
<dbReference type="Pfam" id="PF00155">
    <property type="entry name" value="Aminotran_1_2"/>
    <property type="match status" value="1"/>
</dbReference>
<keyword evidence="8" id="KW-1185">Reference proteome</keyword>
<evidence type="ECO:0000256" key="1">
    <source>
        <dbReference type="ARBA" id="ARBA00005384"/>
    </source>
</evidence>
<dbReference type="PANTHER" id="PTHR46577:SF1">
    <property type="entry name" value="HTH-TYPE TRANSCRIPTIONAL REGULATORY PROTEIN GABR"/>
    <property type="match status" value="1"/>
</dbReference>
<dbReference type="Proteomes" id="UP000612808">
    <property type="component" value="Unassembled WGS sequence"/>
</dbReference>